<dbReference type="Proteomes" id="UP000316500">
    <property type="component" value="Unassembled WGS sequence"/>
</dbReference>
<dbReference type="InterPro" id="IPR015882">
    <property type="entry name" value="HEX_bac_N"/>
</dbReference>
<dbReference type="PIRSF" id="PIRSF001093">
    <property type="entry name" value="B-hxosamndse_ab_euk"/>
    <property type="match status" value="1"/>
</dbReference>
<evidence type="ECO:0000259" key="7">
    <source>
        <dbReference type="Pfam" id="PF00728"/>
    </source>
</evidence>
<dbReference type="AlphaFoldDB" id="A0A558H6A0"/>
<dbReference type="Gene3D" id="3.30.379.10">
    <property type="entry name" value="Chitobiase/beta-hexosaminidase domain 2-like"/>
    <property type="match status" value="1"/>
</dbReference>
<keyword evidence="5" id="KW-0326">Glycosidase</keyword>
<gene>
    <name evidence="9" type="ORF">FQP90_06150</name>
</gene>
<dbReference type="SUPFAM" id="SSF51445">
    <property type="entry name" value="(Trans)glycosidases"/>
    <property type="match status" value="1"/>
</dbReference>
<dbReference type="InterPro" id="IPR015883">
    <property type="entry name" value="Glyco_hydro_20_cat"/>
</dbReference>
<feature type="domain" description="Beta-hexosaminidase bacterial type N-terminal" evidence="8">
    <location>
        <begin position="5"/>
        <end position="131"/>
    </location>
</feature>
<dbReference type="InterPro" id="IPR029018">
    <property type="entry name" value="Hex-like_dom2"/>
</dbReference>
<keyword evidence="4" id="KW-0378">Hydrolase</keyword>
<evidence type="ECO:0000313" key="10">
    <source>
        <dbReference type="Proteomes" id="UP000316500"/>
    </source>
</evidence>
<comment type="similarity">
    <text evidence="2">Belongs to the glycosyl hydrolase 20 family.</text>
</comment>
<evidence type="ECO:0000256" key="2">
    <source>
        <dbReference type="ARBA" id="ARBA00006285"/>
    </source>
</evidence>
<dbReference type="PANTHER" id="PTHR22600:SF57">
    <property type="entry name" value="BETA-N-ACETYLHEXOSAMINIDASE"/>
    <property type="match status" value="1"/>
</dbReference>
<dbReference type="RefSeq" id="WP_144648811.1">
    <property type="nucleotide sequence ID" value="NZ_VNFK01000004.1"/>
</dbReference>
<evidence type="ECO:0000313" key="9">
    <source>
        <dbReference type="EMBL" id="TVU64652.1"/>
    </source>
</evidence>
<dbReference type="GO" id="GO:0005975">
    <property type="term" value="P:carbohydrate metabolic process"/>
    <property type="evidence" value="ECO:0007669"/>
    <property type="project" value="InterPro"/>
</dbReference>
<evidence type="ECO:0000256" key="6">
    <source>
        <dbReference type="PIRSR" id="PIRSR625705-1"/>
    </source>
</evidence>
<organism evidence="9 10">
    <name type="scientific">Paenarthrobacter nitroguajacolicus</name>
    <name type="common">Arthrobacter nitroguajacolicus</name>
    <dbReference type="NCBI Taxonomy" id="211146"/>
    <lineage>
        <taxon>Bacteria</taxon>
        <taxon>Bacillati</taxon>
        <taxon>Actinomycetota</taxon>
        <taxon>Actinomycetes</taxon>
        <taxon>Micrococcales</taxon>
        <taxon>Micrococcaceae</taxon>
        <taxon>Paenarthrobacter</taxon>
    </lineage>
</organism>
<dbReference type="PANTHER" id="PTHR22600">
    <property type="entry name" value="BETA-HEXOSAMINIDASE"/>
    <property type="match status" value="1"/>
</dbReference>
<dbReference type="InterPro" id="IPR025705">
    <property type="entry name" value="Beta_hexosaminidase_sua/sub"/>
</dbReference>
<dbReference type="EMBL" id="VNFK01000004">
    <property type="protein sequence ID" value="TVU64652.1"/>
    <property type="molecule type" value="Genomic_DNA"/>
</dbReference>
<comment type="caution">
    <text evidence="9">The sequence shown here is derived from an EMBL/GenBank/DDBJ whole genome shotgun (WGS) entry which is preliminary data.</text>
</comment>
<dbReference type="Gene3D" id="3.20.20.80">
    <property type="entry name" value="Glycosidases"/>
    <property type="match status" value="1"/>
</dbReference>
<evidence type="ECO:0000256" key="1">
    <source>
        <dbReference type="ARBA" id="ARBA00001231"/>
    </source>
</evidence>
<evidence type="ECO:0000256" key="4">
    <source>
        <dbReference type="ARBA" id="ARBA00022801"/>
    </source>
</evidence>
<protein>
    <recommendedName>
        <fullName evidence="3">beta-N-acetylhexosaminidase</fullName>
        <ecNumber evidence="3">3.2.1.52</ecNumber>
    </recommendedName>
</protein>
<name>A0A558H6A0_PAENT</name>
<accession>A0A558H6A0</accession>
<evidence type="ECO:0000256" key="5">
    <source>
        <dbReference type="ARBA" id="ARBA00023295"/>
    </source>
</evidence>
<evidence type="ECO:0000259" key="8">
    <source>
        <dbReference type="Pfam" id="PF02838"/>
    </source>
</evidence>
<sequence>MSALHQLVPAPWAFSAGIGELELDACTTLGADPALSGPRRWLARALGAATGWDLAPAPAGGAGIRLLLDPALDAEAYRLDVSDAVVISAGGAAGAFYGAQTLLQLMGAAALRQAPVAAVEGWSVPRVSVEDKPRFGYRGTMLDVARHFMPKDNVLRFIEVMAMHKLNVLHLHLTDDQGWRIQVKRYPKLTETGAWRRESSLGSWRAGVFDGRPHGGFYTQDDLREIVAFAAARHITVIPEIDVPGHSQAAIAAYPELGAGSAEASAPVEVWTRWGINETVLEVSETSLEFYRNVLDEVVEIFPSPWISLGGDEVPLTQWQASAHAQSKAAELGLDDVSGLHSWFVGQLALHLQRHGRATSVWDEIGDGGLPDGALVASWRGYEGGIDALRNGYDVVMCPEHKLYLDHRQADGDDEPIPVGFVTTLQAVYEFDPLPGLEGTDFPGRLLGAQANIWSEHLDSPRRVQFAAFPRLSAISEVFWSNPEGRDYDEFLTRLTDAHLARLDAMGVEYRPLSGPAPWQQRPGVEGWKRDYDAEQLVRN</sequence>
<dbReference type="InterPro" id="IPR017853">
    <property type="entry name" value="GH"/>
</dbReference>
<feature type="domain" description="Glycoside hydrolase family 20 catalytic" evidence="7">
    <location>
        <begin position="135"/>
        <end position="482"/>
    </location>
</feature>
<dbReference type="SUPFAM" id="SSF55545">
    <property type="entry name" value="beta-N-acetylhexosaminidase-like domain"/>
    <property type="match status" value="1"/>
</dbReference>
<dbReference type="Pfam" id="PF00728">
    <property type="entry name" value="Glyco_hydro_20"/>
    <property type="match status" value="1"/>
</dbReference>
<dbReference type="Pfam" id="PF02838">
    <property type="entry name" value="Glyco_hydro_20b"/>
    <property type="match status" value="1"/>
</dbReference>
<dbReference type="OrthoDB" id="9763537at2"/>
<dbReference type="CDD" id="cd06563">
    <property type="entry name" value="GH20_chitobiase-like"/>
    <property type="match status" value="1"/>
</dbReference>
<evidence type="ECO:0000256" key="3">
    <source>
        <dbReference type="ARBA" id="ARBA00012663"/>
    </source>
</evidence>
<feature type="active site" description="Proton donor" evidence="6">
    <location>
        <position position="313"/>
    </location>
</feature>
<reference evidence="9 10" key="1">
    <citation type="submission" date="2019-07" db="EMBL/GenBank/DDBJ databases">
        <title>Diversity of Bacteria from Kongsfjorden, Arctic.</title>
        <authorList>
            <person name="Yu Y."/>
        </authorList>
    </citation>
    <scope>NUCLEOTIDE SEQUENCE [LARGE SCALE GENOMIC DNA]</scope>
    <source>
        <strain evidence="9 10">SM1928</strain>
    </source>
</reference>
<comment type="catalytic activity">
    <reaction evidence="1">
        <text>Hydrolysis of terminal non-reducing N-acetyl-D-hexosamine residues in N-acetyl-beta-D-hexosaminides.</text>
        <dbReference type="EC" id="3.2.1.52"/>
    </reaction>
</comment>
<proteinExistence type="inferred from homology"/>
<dbReference type="GO" id="GO:0016020">
    <property type="term" value="C:membrane"/>
    <property type="evidence" value="ECO:0007669"/>
    <property type="project" value="TreeGrafter"/>
</dbReference>
<dbReference type="GO" id="GO:0004563">
    <property type="term" value="F:beta-N-acetylhexosaminidase activity"/>
    <property type="evidence" value="ECO:0007669"/>
    <property type="project" value="UniProtKB-EC"/>
</dbReference>
<dbReference type="GO" id="GO:0030203">
    <property type="term" value="P:glycosaminoglycan metabolic process"/>
    <property type="evidence" value="ECO:0007669"/>
    <property type="project" value="TreeGrafter"/>
</dbReference>
<dbReference type="EC" id="3.2.1.52" evidence="3"/>
<dbReference type="PRINTS" id="PR00738">
    <property type="entry name" value="GLHYDRLASE20"/>
</dbReference>